<dbReference type="Proteomes" id="UP000241854">
    <property type="component" value="Plasmid pICON"/>
</dbReference>
<dbReference type="EMBL" id="CP021643">
    <property type="protein sequence ID" value="AVX45036.1"/>
    <property type="molecule type" value="Genomic_DNA"/>
</dbReference>
<dbReference type="InterPro" id="IPR043129">
    <property type="entry name" value="ATPase_NBD"/>
</dbReference>
<sequence>MAKAKVDDNILSIDLGYSGVKYYFKRKGKVISGKIPTAVKKIDDEDIYDEEVFEYNGSKYLIGKEAIDQDVNISLKAGTLIKNAPLLVYVVLKINNIEHKGLSLITGLSLKDFDDKGDELIEILKDFTVNDEEIKLDVSLLPQGRGIAYDYFSKNPQEDLALILDVGYNTLDFIAMKKDKLSIRNSFANTNGINIILNKLQYELNSQFDIKRTTTELNETISANNKTLKHRGEIIDFSDALKDITEDYIDSIKQDIVEKDNILERADILLIGGGGAYILRAISDDGLQKMFNFKNIVFVDDPYEFSNARGYYVRELSLKENNAE</sequence>
<dbReference type="AlphaFoldDB" id="A0A2R4P2X9"/>
<reference evidence="3 4" key="1">
    <citation type="journal article" date="2018" name="Emerg. Microbes Infect.">
        <title>Genomic analysis of oral Campylobacter concisus strains identified a potential bacterial molecular marker associated with active Crohn's disease.</title>
        <authorList>
            <person name="Liu F."/>
            <person name="Ma R."/>
            <person name="Tay C.Y.A."/>
            <person name="Octavia S."/>
            <person name="Lan R."/>
            <person name="Chung H.K.L."/>
            <person name="Riordan S.M."/>
            <person name="Grimm M.C."/>
            <person name="Leong R.W."/>
            <person name="Tanaka M.M."/>
            <person name="Connor S."/>
            <person name="Zhang L."/>
        </authorList>
    </citation>
    <scope>NUCLEOTIDE SEQUENCE [LARGE SCALE GENOMIC DNA]</scope>
    <source>
        <strain evidence="3 4">P2CDO4</strain>
        <plasmid evidence="3">pICON</plasmid>
    </source>
</reference>
<dbReference type="InterPro" id="IPR040607">
    <property type="entry name" value="ALP_N"/>
</dbReference>
<geneLocation type="plasmid" evidence="4">
    <name>picon</name>
</geneLocation>
<evidence type="ECO:0000259" key="2">
    <source>
        <dbReference type="Pfam" id="PF21522"/>
    </source>
</evidence>
<gene>
    <name evidence="3" type="ORF">CCS77_2030</name>
</gene>
<accession>A0A2R4P2X9</accession>
<dbReference type="Pfam" id="PF17989">
    <property type="entry name" value="ALP_N"/>
    <property type="match status" value="1"/>
</dbReference>
<protein>
    <submittedName>
        <fullName evidence="3">Uncharacterized protein</fullName>
    </submittedName>
</protein>
<evidence type="ECO:0000313" key="3">
    <source>
        <dbReference type="EMBL" id="AVX45036.1"/>
    </source>
</evidence>
<dbReference type="InterPro" id="IPR049067">
    <property type="entry name" value="MreB-like_C"/>
</dbReference>
<keyword evidence="3" id="KW-0614">Plasmid</keyword>
<name>A0A2R4P2X9_9BACT</name>
<dbReference type="Gene3D" id="3.30.420.40">
    <property type="match status" value="2"/>
</dbReference>
<feature type="domain" description="Actin homologue MreB-like C-terminal" evidence="2">
    <location>
        <begin position="163"/>
        <end position="280"/>
    </location>
</feature>
<evidence type="ECO:0000259" key="1">
    <source>
        <dbReference type="Pfam" id="PF17989"/>
    </source>
</evidence>
<organism evidence="3 4">
    <name type="scientific">Campylobacter concisus</name>
    <dbReference type="NCBI Taxonomy" id="199"/>
    <lineage>
        <taxon>Bacteria</taxon>
        <taxon>Pseudomonadati</taxon>
        <taxon>Campylobacterota</taxon>
        <taxon>Epsilonproteobacteria</taxon>
        <taxon>Campylobacterales</taxon>
        <taxon>Campylobacteraceae</taxon>
        <taxon>Campylobacter</taxon>
    </lineage>
</organism>
<dbReference type="Pfam" id="PF21522">
    <property type="entry name" value="MreB-like_C"/>
    <property type="match status" value="1"/>
</dbReference>
<feature type="domain" description="Actin-like protein N-terminal" evidence="1">
    <location>
        <begin position="13"/>
        <end position="146"/>
    </location>
</feature>
<proteinExistence type="predicted"/>
<dbReference type="RefSeq" id="WP_107917344.1">
    <property type="nucleotide sequence ID" value="NZ_CP021643.1"/>
</dbReference>
<evidence type="ECO:0000313" key="4">
    <source>
        <dbReference type="Proteomes" id="UP000241854"/>
    </source>
</evidence>
<dbReference type="SUPFAM" id="SSF53067">
    <property type="entry name" value="Actin-like ATPase domain"/>
    <property type="match status" value="2"/>
</dbReference>